<feature type="transmembrane region" description="Helical" evidence="1">
    <location>
        <begin position="6"/>
        <end position="28"/>
    </location>
</feature>
<feature type="transmembrane region" description="Helical" evidence="1">
    <location>
        <begin position="148"/>
        <end position="173"/>
    </location>
</feature>
<evidence type="ECO:0000313" key="3">
    <source>
        <dbReference type="Proteomes" id="UP001597062"/>
    </source>
</evidence>
<gene>
    <name evidence="2" type="ORF">ACFQ1U_04505</name>
</gene>
<evidence type="ECO:0008006" key="4">
    <source>
        <dbReference type="Google" id="ProtNLM"/>
    </source>
</evidence>
<evidence type="ECO:0000313" key="2">
    <source>
        <dbReference type="EMBL" id="MFD0992458.1"/>
    </source>
</evidence>
<feature type="transmembrane region" description="Helical" evidence="1">
    <location>
        <begin position="107"/>
        <end position="128"/>
    </location>
</feature>
<accession>A0ABW3JPQ5</accession>
<dbReference type="Proteomes" id="UP001597062">
    <property type="component" value="Unassembled WGS sequence"/>
</dbReference>
<name>A0ABW3JPQ5_9FLAO</name>
<feature type="transmembrane region" description="Helical" evidence="1">
    <location>
        <begin position="71"/>
        <end position="92"/>
    </location>
</feature>
<reference evidence="3" key="1">
    <citation type="journal article" date="2019" name="Int. J. Syst. Evol. Microbiol.">
        <title>The Global Catalogue of Microorganisms (GCM) 10K type strain sequencing project: providing services to taxonomists for standard genome sequencing and annotation.</title>
        <authorList>
            <consortium name="The Broad Institute Genomics Platform"/>
            <consortium name="The Broad Institute Genome Sequencing Center for Infectious Disease"/>
            <person name="Wu L."/>
            <person name="Ma J."/>
        </authorList>
    </citation>
    <scope>NUCLEOTIDE SEQUENCE [LARGE SCALE GENOMIC DNA]</scope>
    <source>
        <strain evidence="3">CCUG 60527</strain>
    </source>
</reference>
<dbReference type="EMBL" id="JBHTJR010000023">
    <property type="protein sequence ID" value="MFD0992458.1"/>
    <property type="molecule type" value="Genomic_DNA"/>
</dbReference>
<keyword evidence="1" id="KW-0812">Transmembrane</keyword>
<feature type="transmembrane region" description="Helical" evidence="1">
    <location>
        <begin position="40"/>
        <end position="59"/>
    </location>
</feature>
<dbReference type="RefSeq" id="WP_386105772.1">
    <property type="nucleotide sequence ID" value="NZ_JBHTJR010000023.1"/>
</dbReference>
<keyword evidence="1" id="KW-1133">Transmembrane helix</keyword>
<comment type="caution">
    <text evidence="2">The sequence shown here is derived from an EMBL/GenBank/DDBJ whole genome shotgun (WGS) entry which is preliminary data.</text>
</comment>
<protein>
    <recommendedName>
        <fullName evidence="4">Lysine transporter LysE</fullName>
    </recommendedName>
</protein>
<organism evidence="2 3">
    <name type="scientific">Tenacibaculum geojense</name>
    <dbReference type="NCBI Taxonomy" id="915352"/>
    <lineage>
        <taxon>Bacteria</taxon>
        <taxon>Pseudomonadati</taxon>
        <taxon>Bacteroidota</taxon>
        <taxon>Flavobacteriia</taxon>
        <taxon>Flavobacteriales</taxon>
        <taxon>Flavobacteriaceae</taxon>
        <taxon>Tenacibaculum</taxon>
    </lineage>
</organism>
<proteinExistence type="predicted"/>
<keyword evidence="1" id="KW-0472">Membrane</keyword>
<keyword evidence="3" id="KW-1185">Reference proteome</keyword>
<feature type="transmembrane region" description="Helical" evidence="1">
    <location>
        <begin position="185"/>
        <end position="204"/>
    </location>
</feature>
<sequence>MQYFIPFTVGFLAAFLGLLAPAMLNMTAAKISIEKNKKSGIEFSLGAIVVVFIQAYIAVAFAKPLVNNPSIIAKLKIAAVFILSGLAFFFFIKAKQQFKTSSKKQRFGSFISGISLSALNMLAVPFYLAMATLAESKQWIQLKSPDTILYVSGATLGSFTIFASYVFLANHIAKRIQFIATNINYVLSGLFLVLALITSYQVIIV</sequence>
<evidence type="ECO:0000256" key="1">
    <source>
        <dbReference type="SAM" id="Phobius"/>
    </source>
</evidence>